<comment type="similarity">
    <text evidence="1 10">Belongs to the thymidylate kinase family.</text>
</comment>
<evidence type="ECO:0000256" key="3">
    <source>
        <dbReference type="ARBA" id="ARBA00017144"/>
    </source>
</evidence>
<dbReference type="AlphaFoldDB" id="A0A380P956"/>
<dbReference type="PANTHER" id="PTHR10344">
    <property type="entry name" value="THYMIDYLATE KINASE"/>
    <property type="match status" value="1"/>
</dbReference>
<dbReference type="CDD" id="cd01672">
    <property type="entry name" value="TMPK"/>
    <property type="match status" value="1"/>
</dbReference>
<evidence type="ECO:0000259" key="12">
    <source>
        <dbReference type="Pfam" id="PF02223"/>
    </source>
</evidence>
<feature type="domain" description="Thymidylate kinase-like" evidence="12">
    <location>
        <begin position="11"/>
        <end position="190"/>
    </location>
</feature>
<keyword evidence="5 10" id="KW-0545">Nucleotide biosynthesis</keyword>
<keyword evidence="8 10" id="KW-0067">ATP-binding</keyword>
<dbReference type="GO" id="GO:0006227">
    <property type="term" value="P:dUDP biosynthetic process"/>
    <property type="evidence" value="ECO:0007669"/>
    <property type="project" value="TreeGrafter"/>
</dbReference>
<evidence type="ECO:0000256" key="6">
    <source>
        <dbReference type="ARBA" id="ARBA00022741"/>
    </source>
</evidence>
<organism evidence="13 14">
    <name type="scientific">Streptomyces griseus</name>
    <dbReference type="NCBI Taxonomy" id="1911"/>
    <lineage>
        <taxon>Bacteria</taxon>
        <taxon>Bacillati</taxon>
        <taxon>Actinomycetota</taxon>
        <taxon>Actinomycetes</taxon>
        <taxon>Kitasatosporales</taxon>
        <taxon>Streptomycetaceae</taxon>
        <taxon>Streptomyces</taxon>
    </lineage>
</organism>
<proteinExistence type="inferred from homology"/>
<name>A0A380P956_STRGR</name>
<dbReference type="NCBIfam" id="TIGR00041">
    <property type="entry name" value="DTMP_kinase"/>
    <property type="match status" value="1"/>
</dbReference>
<dbReference type="Gene3D" id="3.40.50.300">
    <property type="entry name" value="P-loop containing nucleotide triphosphate hydrolases"/>
    <property type="match status" value="1"/>
</dbReference>
<evidence type="ECO:0000256" key="5">
    <source>
        <dbReference type="ARBA" id="ARBA00022727"/>
    </source>
</evidence>
<evidence type="ECO:0000256" key="8">
    <source>
        <dbReference type="ARBA" id="ARBA00022840"/>
    </source>
</evidence>
<feature type="compositionally biased region" description="Low complexity" evidence="11">
    <location>
        <begin position="204"/>
        <end position="218"/>
    </location>
</feature>
<comment type="caution">
    <text evidence="10">Lacks conserved residue(s) required for the propagation of feature annotation.</text>
</comment>
<evidence type="ECO:0000313" key="14">
    <source>
        <dbReference type="Proteomes" id="UP000254150"/>
    </source>
</evidence>
<dbReference type="Pfam" id="PF02223">
    <property type="entry name" value="Thymidylate_kin"/>
    <property type="match status" value="1"/>
</dbReference>
<dbReference type="GO" id="GO:0004798">
    <property type="term" value="F:dTMP kinase activity"/>
    <property type="evidence" value="ECO:0007669"/>
    <property type="project" value="UniProtKB-UniRule"/>
</dbReference>
<sequence>MNEYAGTFVAIDGPCGVGKSTTVAELRRLLADRGDSVWATTEPSTSDLGEFIRANADHFHGRALACLVAANRYEHIDTELIPRLTAGDTVLCDRYLASSLVLQQLDGVPEPFLLALNRHILLPDLAVILTADPSTAAARIAERGKLHRFHDDPSGPAREVDLYRDAAQTLMTLGVKVLVLDSTTSTPEAVAKRIADAVPTPRGSVSSPTTPDDPTVTT</sequence>
<dbReference type="GO" id="GO:0005524">
    <property type="term" value="F:ATP binding"/>
    <property type="evidence" value="ECO:0007669"/>
    <property type="project" value="UniProtKB-UniRule"/>
</dbReference>
<evidence type="ECO:0000256" key="4">
    <source>
        <dbReference type="ARBA" id="ARBA00022679"/>
    </source>
</evidence>
<dbReference type="InterPro" id="IPR039430">
    <property type="entry name" value="Thymidylate_kin-like_dom"/>
</dbReference>
<evidence type="ECO:0000256" key="10">
    <source>
        <dbReference type="HAMAP-Rule" id="MF_00165"/>
    </source>
</evidence>
<dbReference type="EMBL" id="UHID01000008">
    <property type="protein sequence ID" value="SUP61740.1"/>
    <property type="molecule type" value="Genomic_DNA"/>
</dbReference>
<dbReference type="EC" id="2.7.4.9" evidence="2 10"/>
<dbReference type="SUPFAM" id="SSF52540">
    <property type="entry name" value="P-loop containing nucleoside triphosphate hydrolases"/>
    <property type="match status" value="1"/>
</dbReference>
<protein>
    <recommendedName>
        <fullName evidence="3 10">Thymidylate kinase</fullName>
        <ecNumber evidence="2 10">2.7.4.9</ecNumber>
    </recommendedName>
    <alternativeName>
        <fullName evidence="10">dTMP kinase</fullName>
    </alternativeName>
</protein>
<evidence type="ECO:0000256" key="2">
    <source>
        <dbReference type="ARBA" id="ARBA00012980"/>
    </source>
</evidence>
<evidence type="ECO:0000256" key="7">
    <source>
        <dbReference type="ARBA" id="ARBA00022777"/>
    </source>
</evidence>
<evidence type="ECO:0000313" key="13">
    <source>
        <dbReference type="EMBL" id="SUP61740.1"/>
    </source>
</evidence>
<feature type="region of interest" description="Disordered" evidence="11">
    <location>
        <begin position="197"/>
        <end position="218"/>
    </location>
</feature>
<dbReference type="InterPro" id="IPR018094">
    <property type="entry name" value="Thymidylate_kinase"/>
</dbReference>
<comment type="catalytic activity">
    <reaction evidence="9 10">
        <text>dTMP + ATP = dTDP + ADP</text>
        <dbReference type="Rhea" id="RHEA:13517"/>
        <dbReference type="ChEBI" id="CHEBI:30616"/>
        <dbReference type="ChEBI" id="CHEBI:58369"/>
        <dbReference type="ChEBI" id="CHEBI:63528"/>
        <dbReference type="ChEBI" id="CHEBI:456216"/>
        <dbReference type="EC" id="2.7.4.9"/>
    </reaction>
</comment>
<comment type="function">
    <text evidence="10">Phosphorylation of dTMP to form dTDP in both de novo and salvage pathways of dTTP synthesis.</text>
</comment>
<dbReference type="GO" id="GO:0005737">
    <property type="term" value="C:cytoplasm"/>
    <property type="evidence" value="ECO:0007669"/>
    <property type="project" value="TreeGrafter"/>
</dbReference>
<evidence type="ECO:0000256" key="1">
    <source>
        <dbReference type="ARBA" id="ARBA00009776"/>
    </source>
</evidence>
<dbReference type="RefSeq" id="WP_115069536.1">
    <property type="nucleotide sequence ID" value="NZ_UHID01000008.1"/>
</dbReference>
<dbReference type="GO" id="GO:0006235">
    <property type="term" value="P:dTTP biosynthetic process"/>
    <property type="evidence" value="ECO:0007669"/>
    <property type="project" value="UniProtKB-UniRule"/>
</dbReference>
<gene>
    <name evidence="13" type="primary">tmk_2</name>
    <name evidence="10" type="synonym">tmk</name>
    <name evidence="13" type="ORF">NCTC7807_04898</name>
</gene>
<dbReference type="InterPro" id="IPR027417">
    <property type="entry name" value="P-loop_NTPase"/>
</dbReference>
<keyword evidence="7 10" id="KW-0418">Kinase</keyword>
<evidence type="ECO:0000256" key="11">
    <source>
        <dbReference type="SAM" id="MobiDB-lite"/>
    </source>
</evidence>
<keyword evidence="6 10" id="KW-0547">Nucleotide-binding</keyword>
<evidence type="ECO:0000256" key="9">
    <source>
        <dbReference type="ARBA" id="ARBA00048743"/>
    </source>
</evidence>
<keyword evidence="4 10" id="KW-0808">Transferase</keyword>
<dbReference type="HAMAP" id="MF_00165">
    <property type="entry name" value="Thymidylate_kinase"/>
    <property type="match status" value="1"/>
</dbReference>
<reference evidence="13 14" key="1">
    <citation type="submission" date="2018-06" db="EMBL/GenBank/DDBJ databases">
        <authorList>
            <consortium name="Pathogen Informatics"/>
            <person name="Doyle S."/>
        </authorList>
    </citation>
    <scope>NUCLEOTIDE SEQUENCE [LARGE SCALE GENOMIC DNA]</scope>
    <source>
        <strain evidence="13 14">NCTC7807</strain>
    </source>
</reference>
<dbReference type="GO" id="GO:0006233">
    <property type="term" value="P:dTDP biosynthetic process"/>
    <property type="evidence" value="ECO:0007669"/>
    <property type="project" value="InterPro"/>
</dbReference>
<dbReference type="PANTHER" id="PTHR10344:SF4">
    <property type="entry name" value="UMP-CMP KINASE 2, MITOCHONDRIAL"/>
    <property type="match status" value="1"/>
</dbReference>
<dbReference type="Proteomes" id="UP000254150">
    <property type="component" value="Unassembled WGS sequence"/>
</dbReference>
<accession>A0A380P956</accession>